<protein>
    <submittedName>
        <fullName evidence="2">Glycosyltransferase</fullName>
    </submittedName>
</protein>
<evidence type="ECO:0000313" key="2">
    <source>
        <dbReference type="EMBL" id="SHI91591.1"/>
    </source>
</evidence>
<dbReference type="Proteomes" id="UP000184335">
    <property type="component" value="Unassembled WGS sequence"/>
</dbReference>
<dbReference type="CDD" id="cd06433">
    <property type="entry name" value="GT_2_WfgS_like"/>
    <property type="match status" value="1"/>
</dbReference>
<dbReference type="AlphaFoldDB" id="A0A1M6F1Q3"/>
<dbReference type="SUPFAM" id="SSF53448">
    <property type="entry name" value="Nucleotide-diphospho-sugar transferases"/>
    <property type="match status" value="1"/>
</dbReference>
<dbReference type="PANTHER" id="PTHR22916">
    <property type="entry name" value="GLYCOSYLTRANSFERASE"/>
    <property type="match status" value="1"/>
</dbReference>
<dbReference type="OrthoDB" id="9788101at2"/>
<name>A0A1M6F1Q3_9FLAO</name>
<proteinExistence type="predicted"/>
<reference evidence="2 3" key="1">
    <citation type="submission" date="2016-11" db="EMBL/GenBank/DDBJ databases">
        <authorList>
            <person name="Jaros S."/>
            <person name="Januszkiewicz K."/>
            <person name="Wedrychowicz H."/>
        </authorList>
    </citation>
    <scope>NUCLEOTIDE SEQUENCE [LARGE SCALE GENOMIC DNA]</scope>
    <source>
        <strain evidence="2 3">DSM 25479</strain>
    </source>
</reference>
<dbReference type="InterPro" id="IPR001173">
    <property type="entry name" value="Glyco_trans_2-like"/>
</dbReference>
<dbReference type="Gene3D" id="3.90.550.10">
    <property type="entry name" value="Spore Coat Polysaccharide Biosynthesis Protein SpsA, Chain A"/>
    <property type="match status" value="1"/>
</dbReference>
<keyword evidence="3" id="KW-1185">Reference proteome</keyword>
<dbReference type="STRING" id="1118202.SAMN05443429_10673"/>
<feature type="domain" description="Glycosyltransferase 2-like" evidence="1">
    <location>
        <begin position="4"/>
        <end position="139"/>
    </location>
</feature>
<dbReference type="GO" id="GO:0016758">
    <property type="term" value="F:hexosyltransferase activity"/>
    <property type="evidence" value="ECO:0007669"/>
    <property type="project" value="UniProtKB-ARBA"/>
</dbReference>
<evidence type="ECO:0000259" key="1">
    <source>
        <dbReference type="Pfam" id="PF00535"/>
    </source>
</evidence>
<dbReference type="InterPro" id="IPR029044">
    <property type="entry name" value="Nucleotide-diphossugar_trans"/>
</dbReference>
<dbReference type="RefSeq" id="WP_073179690.1">
    <property type="nucleotide sequence ID" value="NZ_FQYI01000006.1"/>
</dbReference>
<sequence>MKISVITACYNRATTIQSAIDSLRAQTYRNIEYIVVDGASNDGTVDILKKNTDAIDVLISEPDSGMYNAINKGIKKASGDIVGVLHSDDFYYDDETLAKIAEVFRETNADLVYANGIYVDENNLSKVRRIYGSSLFRPLRLYFGWIPLHTTIYVKRNVFEKYGLYREEFKIASDYDISLRWFQNRNIKKVFYDDYVVKMRIGGKSTDLSQQGKKSSEDLKIIKDHKLLGYFTLFFKILRKVPQYILPKFFHQQFAQKI</sequence>
<organism evidence="2 3">
    <name type="scientific">Cruoricaptor ignavus</name>
    <dbReference type="NCBI Taxonomy" id="1118202"/>
    <lineage>
        <taxon>Bacteria</taxon>
        <taxon>Pseudomonadati</taxon>
        <taxon>Bacteroidota</taxon>
        <taxon>Flavobacteriia</taxon>
        <taxon>Flavobacteriales</taxon>
        <taxon>Weeksellaceae</taxon>
        <taxon>Cruoricaptor</taxon>
    </lineage>
</organism>
<dbReference type="EMBL" id="FQYI01000006">
    <property type="protein sequence ID" value="SHI91591.1"/>
    <property type="molecule type" value="Genomic_DNA"/>
</dbReference>
<gene>
    <name evidence="2" type="ORF">SAMN05443429_10673</name>
</gene>
<evidence type="ECO:0000313" key="3">
    <source>
        <dbReference type="Proteomes" id="UP000184335"/>
    </source>
</evidence>
<keyword evidence="2" id="KW-0808">Transferase</keyword>
<dbReference type="Pfam" id="PF00535">
    <property type="entry name" value="Glycos_transf_2"/>
    <property type="match status" value="1"/>
</dbReference>
<dbReference type="PANTHER" id="PTHR22916:SF3">
    <property type="entry name" value="UDP-GLCNAC:BETAGAL BETA-1,3-N-ACETYLGLUCOSAMINYLTRANSFERASE-LIKE PROTEIN 1"/>
    <property type="match status" value="1"/>
</dbReference>
<accession>A0A1M6F1Q3</accession>